<dbReference type="SMART" id="SM00267">
    <property type="entry name" value="GGDEF"/>
    <property type="match status" value="1"/>
</dbReference>
<dbReference type="PANTHER" id="PTHR44757:SF2">
    <property type="entry name" value="BIOFILM ARCHITECTURE MAINTENANCE PROTEIN MBAA"/>
    <property type="match status" value="1"/>
</dbReference>
<accession>A0A6I3KJ72</accession>
<dbReference type="SUPFAM" id="SSF55073">
    <property type="entry name" value="Nucleotide cyclase"/>
    <property type="match status" value="1"/>
</dbReference>
<dbReference type="PROSITE" id="PS50112">
    <property type="entry name" value="PAS"/>
    <property type="match status" value="1"/>
</dbReference>
<feature type="transmembrane region" description="Helical" evidence="1">
    <location>
        <begin position="174"/>
        <end position="198"/>
    </location>
</feature>
<dbReference type="PANTHER" id="PTHR44757">
    <property type="entry name" value="DIGUANYLATE CYCLASE DGCP"/>
    <property type="match status" value="1"/>
</dbReference>
<dbReference type="Pfam" id="PF13188">
    <property type="entry name" value="PAS_8"/>
    <property type="match status" value="1"/>
</dbReference>
<dbReference type="Pfam" id="PF03707">
    <property type="entry name" value="MHYT"/>
    <property type="match status" value="2"/>
</dbReference>
<dbReference type="Pfam" id="PF00990">
    <property type="entry name" value="GGDEF"/>
    <property type="match status" value="1"/>
</dbReference>
<dbReference type="SUPFAM" id="SSF141868">
    <property type="entry name" value="EAL domain-like"/>
    <property type="match status" value="1"/>
</dbReference>
<dbReference type="InterPro" id="IPR043128">
    <property type="entry name" value="Rev_trsase/Diguanyl_cyclase"/>
</dbReference>
<dbReference type="InterPro" id="IPR000014">
    <property type="entry name" value="PAS"/>
</dbReference>
<dbReference type="Gene3D" id="3.30.450.20">
    <property type="entry name" value="PAS domain"/>
    <property type="match status" value="1"/>
</dbReference>
<name>A0A6I3KJ72_9HYPH</name>
<dbReference type="CDD" id="cd01949">
    <property type="entry name" value="GGDEF"/>
    <property type="match status" value="1"/>
</dbReference>
<dbReference type="EMBL" id="WMBQ01000001">
    <property type="protein sequence ID" value="MTD94026.1"/>
    <property type="molecule type" value="Genomic_DNA"/>
</dbReference>
<dbReference type="Proteomes" id="UP000440694">
    <property type="component" value="Unassembled WGS sequence"/>
</dbReference>
<feature type="transmembrane region" description="Helical" evidence="1">
    <location>
        <begin position="111"/>
        <end position="135"/>
    </location>
</feature>
<feature type="transmembrane region" description="Helical" evidence="1">
    <location>
        <begin position="218"/>
        <end position="238"/>
    </location>
</feature>
<evidence type="ECO:0000259" key="5">
    <source>
        <dbReference type="PROSITE" id="PS50924"/>
    </source>
</evidence>
<feature type="domain" description="PAS" evidence="2">
    <location>
        <begin position="266"/>
        <end position="298"/>
    </location>
</feature>
<feature type="transmembrane region" description="Helical" evidence="1">
    <location>
        <begin position="84"/>
        <end position="104"/>
    </location>
</feature>
<reference evidence="6 7" key="1">
    <citation type="submission" date="2019-11" db="EMBL/GenBank/DDBJ databases">
        <title>Identification of a novel strain.</title>
        <authorList>
            <person name="Xu Q."/>
            <person name="Wang G."/>
        </authorList>
    </citation>
    <scope>NUCLEOTIDE SEQUENCE [LARGE SCALE GENOMIC DNA]</scope>
    <source>
        <strain evidence="7">xq</strain>
    </source>
</reference>
<proteinExistence type="predicted"/>
<feature type="transmembrane region" description="Helical" evidence="1">
    <location>
        <begin position="48"/>
        <end position="72"/>
    </location>
</feature>
<evidence type="ECO:0000259" key="2">
    <source>
        <dbReference type="PROSITE" id="PS50112"/>
    </source>
</evidence>
<feature type="domain" description="MHYT" evidence="5">
    <location>
        <begin position="12"/>
        <end position="199"/>
    </location>
</feature>
<organism evidence="6 7">
    <name type="scientific">Hyphomicrobium album</name>
    <dbReference type="NCBI Taxonomy" id="2665159"/>
    <lineage>
        <taxon>Bacteria</taxon>
        <taxon>Pseudomonadati</taxon>
        <taxon>Pseudomonadota</taxon>
        <taxon>Alphaproteobacteria</taxon>
        <taxon>Hyphomicrobiales</taxon>
        <taxon>Hyphomicrobiaceae</taxon>
        <taxon>Hyphomicrobium</taxon>
    </lineage>
</organism>
<dbReference type="Gene3D" id="3.30.70.270">
    <property type="match status" value="1"/>
</dbReference>
<keyword evidence="1" id="KW-0472">Membrane</keyword>
<keyword evidence="1" id="KW-0812">Transmembrane</keyword>
<comment type="caution">
    <text evidence="6">The sequence shown here is derived from an EMBL/GenBank/DDBJ whole genome shotgun (WGS) entry which is preliminary data.</text>
</comment>
<dbReference type="InterPro" id="IPR029787">
    <property type="entry name" value="Nucleotide_cyclase"/>
</dbReference>
<feature type="transmembrane region" description="Helical" evidence="1">
    <location>
        <begin position="141"/>
        <end position="162"/>
    </location>
</feature>
<evidence type="ECO:0000256" key="1">
    <source>
        <dbReference type="PROSITE-ProRule" id="PRU00244"/>
    </source>
</evidence>
<dbReference type="PROSITE" id="PS50924">
    <property type="entry name" value="MHYT"/>
    <property type="match status" value="1"/>
</dbReference>
<evidence type="ECO:0000313" key="7">
    <source>
        <dbReference type="Proteomes" id="UP000440694"/>
    </source>
</evidence>
<dbReference type="GO" id="GO:0016020">
    <property type="term" value="C:membrane"/>
    <property type="evidence" value="ECO:0007669"/>
    <property type="project" value="UniProtKB-UniRule"/>
</dbReference>
<dbReference type="CDD" id="cd00130">
    <property type="entry name" value="PAS"/>
    <property type="match status" value="1"/>
</dbReference>
<dbReference type="NCBIfam" id="TIGR00229">
    <property type="entry name" value="sensory_box"/>
    <property type="match status" value="1"/>
</dbReference>
<feature type="domain" description="EAL" evidence="3">
    <location>
        <begin position="532"/>
        <end position="781"/>
    </location>
</feature>
<dbReference type="SMART" id="SM00052">
    <property type="entry name" value="EAL"/>
    <property type="match status" value="1"/>
</dbReference>
<dbReference type="InterPro" id="IPR035919">
    <property type="entry name" value="EAL_sf"/>
</dbReference>
<gene>
    <name evidence="6" type="ORF">GIW81_06705</name>
</gene>
<dbReference type="InterPro" id="IPR001633">
    <property type="entry name" value="EAL_dom"/>
</dbReference>
<protein>
    <submittedName>
        <fullName evidence="6">EAL domain-containing protein</fullName>
    </submittedName>
</protein>
<dbReference type="Gene3D" id="3.20.20.450">
    <property type="entry name" value="EAL domain"/>
    <property type="match status" value="1"/>
</dbReference>
<dbReference type="PROSITE" id="PS50883">
    <property type="entry name" value="EAL"/>
    <property type="match status" value="1"/>
</dbReference>
<evidence type="ECO:0000259" key="4">
    <source>
        <dbReference type="PROSITE" id="PS50887"/>
    </source>
</evidence>
<dbReference type="InterPro" id="IPR052155">
    <property type="entry name" value="Biofilm_reg_signaling"/>
</dbReference>
<evidence type="ECO:0000259" key="3">
    <source>
        <dbReference type="PROSITE" id="PS50883"/>
    </source>
</evidence>
<feature type="domain" description="GGDEF" evidence="4">
    <location>
        <begin position="390"/>
        <end position="523"/>
    </location>
</feature>
<feature type="transmembrane region" description="Helical" evidence="1">
    <location>
        <begin position="16"/>
        <end position="36"/>
    </location>
</feature>
<dbReference type="SMART" id="SM00091">
    <property type="entry name" value="PAS"/>
    <property type="match status" value="1"/>
</dbReference>
<dbReference type="RefSeq" id="WP_154738508.1">
    <property type="nucleotide sequence ID" value="NZ_WMBQ01000001.1"/>
</dbReference>
<dbReference type="NCBIfam" id="TIGR00254">
    <property type="entry name" value="GGDEF"/>
    <property type="match status" value="1"/>
</dbReference>
<dbReference type="InterPro" id="IPR035965">
    <property type="entry name" value="PAS-like_dom_sf"/>
</dbReference>
<dbReference type="PROSITE" id="PS50887">
    <property type="entry name" value="GGDEF"/>
    <property type="match status" value="1"/>
</dbReference>
<keyword evidence="7" id="KW-1185">Reference proteome</keyword>
<dbReference type="SUPFAM" id="SSF55785">
    <property type="entry name" value="PYP-like sensor domain (PAS domain)"/>
    <property type="match status" value="1"/>
</dbReference>
<dbReference type="CDD" id="cd01948">
    <property type="entry name" value="EAL"/>
    <property type="match status" value="1"/>
</dbReference>
<sequence length="787" mass="84496">MYRVYGCIIDQHDIRLVLLAAIICALTAGTTFGIYSRVAHARGSLRTMWLLVTGVCAASGIWATHFVAMLAYEDNIPTAYDPGLTAGSLVIAIIATTAGFAVCARGGVRHAAIGGAIIGLGISLMHFTGMKALIIGGTLEWGWTYVAVAVILGIALGSASVVAYEKLSAGRLGIAAGAVLLTLAICAMHFTAMAAAIIMPDPTVTVSTGFSADATMLALAVTGLVGLVIFAGIIVAVIDHRTQQVNIDQVRELVDAASEGILICHDGIIVNANRRIAEMCGRPVSELVGKHATVDLLHGLPFADLAAASETEAAIRSADGKLTPVEVIRRPFRSGVHSNEVYAIRDLSERYRSEARIAHITRHDPITDLPNRVLLRERLEPALTTRRRDEHVAVLCLDLSRFKSVNDAFGRPVGDALLRKVARRLLGCVRESDTVARIGADEFVIIQCSPDPWRHAADLAERVIEVIGAPYVVKGHDIRAATSVGIAVPLSEGVSADDLIGQAEMALHAAKAIGRGSYLFFEPEMNARAHERHEMERDLRQALQRGELEMFYQPFVDLERMEVCGAEALMRWRHPERGLITPDRFIPIAEETGLIIEMGAWALREACAEAASWPSGIKLAVNLSPVQFTSPRLVETVCEALGDSGLAVDRLELEVTESVLLQDSQPTLAALCRLHHLGIGISMDDFGTGYSSLSYLQKFAFDKIKIDRCFLSNAQPKEAQAVIRAICGLGHALQLAVTAEGVETAEQLELVRAEGCIAAQGYYFSPPVTAEALRAMLPASGKAAHAA</sequence>
<dbReference type="InterPro" id="IPR000160">
    <property type="entry name" value="GGDEF_dom"/>
</dbReference>
<dbReference type="AlphaFoldDB" id="A0A6I3KJ72"/>
<dbReference type="InterPro" id="IPR005330">
    <property type="entry name" value="MHYT_dom"/>
</dbReference>
<keyword evidence="1" id="KW-1133">Transmembrane helix</keyword>
<dbReference type="Pfam" id="PF00563">
    <property type="entry name" value="EAL"/>
    <property type="match status" value="1"/>
</dbReference>
<evidence type="ECO:0000313" key="6">
    <source>
        <dbReference type="EMBL" id="MTD94026.1"/>
    </source>
</evidence>